<reference evidence="6" key="1">
    <citation type="submission" date="2020-04" db="EMBL/GenBank/DDBJ databases">
        <authorList>
            <person name="Alioto T."/>
            <person name="Alioto T."/>
            <person name="Gomez Garrido J."/>
        </authorList>
    </citation>
    <scope>NUCLEOTIDE SEQUENCE</scope>
    <source>
        <strain evidence="6">A484AB</strain>
    </source>
</reference>
<dbReference type="Proteomes" id="UP001152795">
    <property type="component" value="Unassembled WGS sequence"/>
</dbReference>
<dbReference type="SUPFAM" id="SSF50447">
    <property type="entry name" value="Translation proteins"/>
    <property type="match status" value="1"/>
</dbReference>
<proteinExistence type="inferred from homology"/>
<comment type="similarity">
    <text evidence="1 4">Belongs to the universal ribosomal protein uL3 family.</text>
</comment>
<dbReference type="Gene3D" id="4.10.960.10">
    <property type="entry name" value="Ribosomal protein L3, domain 3"/>
    <property type="match status" value="1"/>
</dbReference>
<dbReference type="GO" id="GO:0003723">
    <property type="term" value="F:RNA binding"/>
    <property type="evidence" value="ECO:0007669"/>
    <property type="project" value="TreeGrafter"/>
</dbReference>
<dbReference type="InterPro" id="IPR000597">
    <property type="entry name" value="Ribosomal_uL3"/>
</dbReference>
<evidence type="ECO:0000256" key="3">
    <source>
        <dbReference type="ARBA" id="ARBA00023274"/>
    </source>
</evidence>
<dbReference type="Gene3D" id="2.40.30.10">
    <property type="entry name" value="Translation factors"/>
    <property type="match status" value="1"/>
</dbReference>
<dbReference type="InterPro" id="IPR045077">
    <property type="entry name" value="L3_arc_euk"/>
</dbReference>
<dbReference type="AlphaFoldDB" id="A0A7D9IN07"/>
<protein>
    <submittedName>
        <fullName evidence="6">60S ribosomal L3</fullName>
    </submittedName>
</protein>
<keyword evidence="2 4" id="KW-0689">Ribosomal protein</keyword>
<evidence type="ECO:0000313" key="6">
    <source>
        <dbReference type="EMBL" id="CAB4009808.1"/>
    </source>
</evidence>
<dbReference type="FunFam" id="2.40.30.10:FF:000351">
    <property type="entry name" value="Ribosomal protein L3"/>
    <property type="match status" value="1"/>
</dbReference>
<dbReference type="InterPro" id="IPR009000">
    <property type="entry name" value="Transl_B-barrel_sf"/>
</dbReference>
<dbReference type="FunFam" id="3.30.1430.10:FF:000001">
    <property type="entry name" value="60S ribosomal protein L3"/>
    <property type="match status" value="1"/>
</dbReference>
<keyword evidence="3 4" id="KW-0687">Ribonucleoprotein</keyword>
<dbReference type="GO" id="GO:0006412">
    <property type="term" value="P:translation"/>
    <property type="evidence" value="ECO:0007669"/>
    <property type="project" value="InterPro"/>
</dbReference>
<dbReference type="Gene3D" id="3.30.1430.10">
    <property type="match status" value="1"/>
</dbReference>
<evidence type="ECO:0000256" key="5">
    <source>
        <dbReference type="SAM" id="MobiDB-lite"/>
    </source>
</evidence>
<evidence type="ECO:0000256" key="4">
    <source>
        <dbReference type="RuleBase" id="RU003905"/>
    </source>
</evidence>
<feature type="region of interest" description="Disordered" evidence="5">
    <location>
        <begin position="1"/>
        <end position="35"/>
    </location>
</feature>
<dbReference type="OrthoDB" id="1611972at2759"/>
<dbReference type="FunFam" id="2.40.30.10:FF:000079">
    <property type="entry name" value="60S ribosomal protein L3"/>
    <property type="match status" value="1"/>
</dbReference>
<keyword evidence="7" id="KW-1185">Reference proteome</keyword>
<dbReference type="InterPro" id="IPR019926">
    <property type="entry name" value="Ribosomal_uL3_CS"/>
</dbReference>
<sequence length="404" mass="46050">MSHRKFSAPRHGSKGFLPRKRCKRHRGKVKSFPKDDKTVPPHLTAFVGFKAGMTHILREVNRPGSKINKKEVVEAVTIIETPPMMIVGIVGYIETPHGLRPLTTVWAEHLSEECRRRFYKNWCRSKKKAFTKACRKWGDEEGKGSIERDLERMKKYCKVIRVIAHTQQKLIKLRQKKAHIMEIQVNGGDIAEKVDWAKERLENPAPVSKVFNKDEMIDVIGVTKGKGFRGVTFRWGTKKLPRKTHKGLRKVACIGAWHPARVSFAVARAGQCGYHHRTEMNKKIYRIGTGIHTKDGKVIKNNASTDYDLSDKSITPLGGFPHYGEVNEDYVMVKGCVVGPKKRALTLRKSLLVQTSRRATEEITLKLIDTSSKFGHGRFQTEEEKKSFMGLLKKDKEREEAGEV</sequence>
<dbReference type="EMBL" id="CACRXK020006578">
    <property type="protein sequence ID" value="CAB4009808.1"/>
    <property type="molecule type" value="Genomic_DNA"/>
</dbReference>
<organism evidence="6 7">
    <name type="scientific">Paramuricea clavata</name>
    <name type="common">Red gorgonian</name>
    <name type="synonym">Violescent sea-whip</name>
    <dbReference type="NCBI Taxonomy" id="317549"/>
    <lineage>
        <taxon>Eukaryota</taxon>
        <taxon>Metazoa</taxon>
        <taxon>Cnidaria</taxon>
        <taxon>Anthozoa</taxon>
        <taxon>Octocorallia</taxon>
        <taxon>Malacalcyonacea</taxon>
        <taxon>Plexauridae</taxon>
        <taxon>Paramuricea</taxon>
    </lineage>
</organism>
<feature type="compositionally biased region" description="Basic residues" evidence="5">
    <location>
        <begin position="1"/>
        <end position="31"/>
    </location>
</feature>
<dbReference type="PANTHER" id="PTHR11363">
    <property type="entry name" value="60S RIBOSOMAL PROTEIN L3-RELATED"/>
    <property type="match status" value="1"/>
</dbReference>
<dbReference type="GO" id="GO:0022625">
    <property type="term" value="C:cytosolic large ribosomal subunit"/>
    <property type="evidence" value="ECO:0007669"/>
    <property type="project" value="TreeGrafter"/>
</dbReference>
<name>A0A7D9IN07_PARCT</name>
<gene>
    <name evidence="6" type="ORF">PACLA_8A017710</name>
</gene>
<evidence type="ECO:0000256" key="2">
    <source>
        <dbReference type="ARBA" id="ARBA00022980"/>
    </source>
</evidence>
<dbReference type="PANTHER" id="PTHR11363:SF5">
    <property type="entry name" value="LARGE RIBOSOMAL SUBUNIT PROTEIN UL3"/>
    <property type="match status" value="1"/>
</dbReference>
<dbReference type="GO" id="GO:0003735">
    <property type="term" value="F:structural constituent of ribosome"/>
    <property type="evidence" value="ECO:0007669"/>
    <property type="project" value="InterPro"/>
</dbReference>
<dbReference type="PROSITE" id="PS00474">
    <property type="entry name" value="RIBOSOMAL_L3"/>
    <property type="match status" value="1"/>
</dbReference>
<dbReference type="FunFam" id="4.10.960.10:FF:000002">
    <property type="entry name" value="60S ribosomal protein L3"/>
    <property type="match status" value="1"/>
</dbReference>
<evidence type="ECO:0000256" key="1">
    <source>
        <dbReference type="ARBA" id="ARBA00006540"/>
    </source>
</evidence>
<dbReference type="Pfam" id="PF00297">
    <property type="entry name" value="Ribosomal_L3"/>
    <property type="match status" value="1"/>
</dbReference>
<comment type="caution">
    <text evidence="6">The sequence shown here is derived from an EMBL/GenBank/DDBJ whole genome shotgun (WGS) entry which is preliminary data.</text>
</comment>
<accession>A0A7D9IN07</accession>
<evidence type="ECO:0000313" key="7">
    <source>
        <dbReference type="Proteomes" id="UP001152795"/>
    </source>
</evidence>
<dbReference type="InterPro" id="IPR044892">
    <property type="entry name" value="Ribosomal_L3_dom_3_arc_sf"/>
</dbReference>